<dbReference type="Pfam" id="PF01810">
    <property type="entry name" value="LysE"/>
    <property type="match status" value="1"/>
</dbReference>
<proteinExistence type="predicted"/>
<comment type="caution">
    <text evidence="7">The sequence shown here is derived from an EMBL/GenBank/DDBJ whole genome shotgun (WGS) entry which is preliminary data.</text>
</comment>
<feature type="transmembrane region" description="Helical" evidence="6">
    <location>
        <begin position="182"/>
        <end position="200"/>
    </location>
</feature>
<keyword evidence="4 6" id="KW-1133">Transmembrane helix</keyword>
<feature type="transmembrane region" description="Helical" evidence="6">
    <location>
        <begin position="71"/>
        <end position="92"/>
    </location>
</feature>
<evidence type="ECO:0000256" key="5">
    <source>
        <dbReference type="ARBA" id="ARBA00023136"/>
    </source>
</evidence>
<reference evidence="8" key="1">
    <citation type="journal article" date="2019" name="Int. J. Syst. Evol. Microbiol.">
        <title>The Global Catalogue of Microorganisms (GCM) 10K type strain sequencing project: providing services to taxonomists for standard genome sequencing and annotation.</title>
        <authorList>
            <consortium name="The Broad Institute Genomics Platform"/>
            <consortium name="The Broad Institute Genome Sequencing Center for Infectious Disease"/>
            <person name="Wu L."/>
            <person name="Ma J."/>
        </authorList>
    </citation>
    <scope>NUCLEOTIDE SEQUENCE [LARGE SCALE GENOMIC DNA]</scope>
    <source>
        <strain evidence="8">LMG 29247</strain>
    </source>
</reference>
<keyword evidence="2" id="KW-1003">Cell membrane</keyword>
<evidence type="ECO:0000256" key="4">
    <source>
        <dbReference type="ARBA" id="ARBA00022989"/>
    </source>
</evidence>
<name>A0ABW4KV69_9BURK</name>
<evidence type="ECO:0000256" key="2">
    <source>
        <dbReference type="ARBA" id="ARBA00022475"/>
    </source>
</evidence>
<feature type="transmembrane region" description="Helical" evidence="6">
    <location>
        <begin position="112"/>
        <end position="130"/>
    </location>
</feature>
<accession>A0ABW4KV69</accession>
<evidence type="ECO:0000256" key="1">
    <source>
        <dbReference type="ARBA" id="ARBA00004651"/>
    </source>
</evidence>
<organism evidence="7 8">
    <name type="scientific">Ottowia flava</name>
    <dbReference type="NCBI Taxonomy" id="2675430"/>
    <lineage>
        <taxon>Bacteria</taxon>
        <taxon>Pseudomonadati</taxon>
        <taxon>Pseudomonadota</taxon>
        <taxon>Betaproteobacteria</taxon>
        <taxon>Burkholderiales</taxon>
        <taxon>Comamonadaceae</taxon>
        <taxon>Ottowia</taxon>
    </lineage>
</organism>
<feature type="transmembrane region" description="Helical" evidence="6">
    <location>
        <begin position="39"/>
        <end position="59"/>
    </location>
</feature>
<feature type="transmembrane region" description="Helical" evidence="6">
    <location>
        <begin position="142"/>
        <end position="162"/>
    </location>
</feature>
<dbReference type="InterPro" id="IPR001123">
    <property type="entry name" value="LeuE-type"/>
</dbReference>
<evidence type="ECO:0000313" key="8">
    <source>
        <dbReference type="Proteomes" id="UP001597304"/>
    </source>
</evidence>
<dbReference type="PANTHER" id="PTHR30086:SF20">
    <property type="entry name" value="ARGININE EXPORTER PROTEIN ARGO-RELATED"/>
    <property type="match status" value="1"/>
</dbReference>
<gene>
    <name evidence="7" type="ORF">ACFSF0_14855</name>
</gene>
<evidence type="ECO:0000313" key="7">
    <source>
        <dbReference type="EMBL" id="MFD1711890.1"/>
    </source>
</evidence>
<evidence type="ECO:0000256" key="3">
    <source>
        <dbReference type="ARBA" id="ARBA00022692"/>
    </source>
</evidence>
<dbReference type="RefSeq" id="WP_187265639.1">
    <property type="nucleotide sequence ID" value="NZ_JBHUEJ010000036.1"/>
</dbReference>
<evidence type="ECO:0000256" key="6">
    <source>
        <dbReference type="SAM" id="Phobius"/>
    </source>
</evidence>
<sequence>MFSSLNEGSFLLAVAAILLTPGPTNTLLAASGSRIGLRRSLMLLPFEGFGYLLATSMWGGLLHNLADDHPLALRAIKLICGLYIAALGWRLWRTAAHPAVTERASAVGGRALFIATLLNPKAAVFGMALLPPTTWDSLCNWGVVMTAFLTLVISIGSLWIGLGATLMGGRVRWLQPQTFQRLAGTVLAGFAVWLVANALLL</sequence>
<keyword evidence="3 6" id="KW-0812">Transmembrane</keyword>
<dbReference type="EMBL" id="JBHUEJ010000036">
    <property type="protein sequence ID" value="MFD1711890.1"/>
    <property type="molecule type" value="Genomic_DNA"/>
</dbReference>
<dbReference type="PANTHER" id="PTHR30086">
    <property type="entry name" value="ARGININE EXPORTER PROTEIN ARGO"/>
    <property type="match status" value="1"/>
</dbReference>
<keyword evidence="5 6" id="KW-0472">Membrane</keyword>
<keyword evidence="8" id="KW-1185">Reference proteome</keyword>
<protein>
    <submittedName>
        <fullName evidence="7">LysE family translocator</fullName>
    </submittedName>
</protein>
<comment type="subcellular location">
    <subcellularLocation>
        <location evidence="1">Cell membrane</location>
        <topology evidence="1">Multi-pass membrane protein</topology>
    </subcellularLocation>
</comment>
<dbReference type="Proteomes" id="UP001597304">
    <property type="component" value="Unassembled WGS sequence"/>
</dbReference>